<dbReference type="OrthoDB" id="241905at2"/>
<proteinExistence type="predicted"/>
<organism evidence="2 3">
    <name type="scientific">Stieleria varia</name>
    <dbReference type="NCBI Taxonomy" id="2528005"/>
    <lineage>
        <taxon>Bacteria</taxon>
        <taxon>Pseudomonadati</taxon>
        <taxon>Planctomycetota</taxon>
        <taxon>Planctomycetia</taxon>
        <taxon>Pirellulales</taxon>
        <taxon>Pirellulaceae</taxon>
        <taxon>Stieleria</taxon>
    </lineage>
</organism>
<evidence type="ECO:0000256" key="1">
    <source>
        <dbReference type="SAM" id="Phobius"/>
    </source>
</evidence>
<feature type="transmembrane region" description="Helical" evidence="1">
    <location>
        <begin position="200"/>
        <end position="220"/>
    </location>
</feature>
<dbReference type="Proteomes" id="UP000320176">
    <property type="component" value="Unassembled WGS sequence"/>
</dbReference>
<evidence type="ECO:0000313" key="3">
    <source>
        <dbReference type="Proteomes" id="UP000320176"/>
    </source>
</evidence>
<feature type="transmembrane region" description="Helical" evidence="1">
    <location>
        <begin position="316"/>
        <end position="335"/>
    </location>
</feature>
<dbReference type="EMBL" id="SJPN01000005">
    <property type="protein sequence ID" value="TWU00809.1"/>
    <property type="molecule type" value="Genomic_DNA"/>
</dbReference>
<keyword evidence="3" id="KW-1185">Reference proteome</keyword>
<accession>A0A5C6ANI2</accession>
<dbReference type="RefSeq" id="WP_146521367.1">
    <property type="nucleotide sequence ID" value="NZ_CP151726.1"/>
</dbReference>
<name>A0A5C6ANI2_9BACT</name>
<keyword evidence="1" id="KW-1133">Transmembrane helix</keyword>
<sequence>MTTRFLLQLASACILVVGLTIVFRLPSCSESFWIDELHSAWTVADGLGDVAPRARIGNQTPLYFQALWLWRALVGDGELPMRMSSVLLSAFAAGCLVIGVAVTTRRISAGVIAGGILVVERNAMFFGCELRPYAAVMCCAVLAAWSAVAALDSRQRSDRWRLALIGSVCLAALLHPTSLGVLGWLVPITWIVIWRRGQCVFTRWDGVAVVVIVITVWMLWRSSLPQSWSHREQWKSFAHATSWSQLWDERRAWAWLPLAILPIGLAVVWSVVRRVRQEKHTDVLSGWLPGLVGVVGTVAFFVASYLDIVPLWHRRYFIAALPLLAWSAGVAGTWGLPCKRLGSFLAVGSAVIVLCVLMWHQGTLGHLWHTGRVPRELRGEPWREAVALVQAERKAGEPVWLDTGLIEASFLSEPMSDADDLPTEFWRYLAFPVSGPYRLEDVTVVSVTEHESWRRQRWNEAFREGHAVWLISRQHPDAVSRYCERARSVIHADIRMRRLGQLSVVRLSMPD</sequence>
<reference evidence="2 3" key="1">
    <citation type="submission" date="2019-02" db="EMBL/GenBank/DDBJ databases">
        <title>Deep-cultivation of Planctomycetes and their phenomic and genomic characterization uncovers novel biology.</title>
        <authorList>
            <person name="Wiegand S."/>
            <person name="Jogler M."/>
            <person name="Boedeker C."/>
            <person name="Pinto D."/>
            <person name="Vollmers J."/>
            <person name="Rivas-Marin E."/>
            <person name="Kohn T."/>
            <person name="Peeters S.H."/>
            <person name="Heuer A."/>
            <person name="Rast P."/>
            <person name="Oberbeckmann S."/>
            <person name="Bunk B."/>
            <person name="Jeske O."/>
            <person name="Meyerdierks A."/>
            <person name="Storesund J.E."/>
            <person name="Kallscheuer N."/>
            <person name="Luecker S."/>
            <person name="Lage O.M."/>
            <person name="Pohl T."/>
            <person name="Merkel B.J."/>
            <person name="Hornburger P."/>
            <person name="Mueller R.-W."/>
            <person name="Bruemmer F."/>
            <person name="Labrenz M."/>
            <person name="Spormann A.M."/>
            <person name="Op Den Camp H."/>
            <person name="Overmann J."/>
            <person name="Amann R."/>
            <person name="Jetten M.S.M."/>
            <person name="Mascher T."/>
            <person name="Medema M.H."/>
            <person name="Devos D.P."/>
            <person name="Kaster A.-K."/>
            <person name="Ovreas L."/>
            <person name="Rohde M."/>
            <person name="Galperin M.Y."/>
            <person name="Jogler C."/>
        </authorList>
    </citation>
    <scope>NUCLEOTIDE SEQUENCE [LARGE SCALE GENOMIC DNA]</scope>
    <source>
        <strain evidence="2 3">Pla52n</strain>
    </source>
</reference>
<dbReference type="AlphaFoldDB" id="A0A5C6ANI2"/>
<feature type="transmembrane region" description="Helical" evidence="1">
    <location>
        <begin position="133"/>
        <end position="151"/>
    </location>
</feature>
<feature type="transmembrane region" description="Helical" evidence="1">
    <location>
        <begin position="163"/>
        <end position="194"/>
    </location>
</feature>
<keyword evidence="1" id="KW-0812">Transmembrane</keyword>
<evidence type="ECO:0000313" key="2">
    <source>
        <dbReference type="EMBL" id="TWU00809.1"/>
    </source>
</evidence>
<feature type="transmembrane region" description="Helical" evidence="1">
    <location>
        <begin position="83"/>
        <end position="102"/>
    </location>
</feature>
<feature type="transmembrane region" description="Helical" evidence="1">
    <location>
        <begin position="284"/>
        <end position="304"/>
    </location>
</feature>
<keyword evidence="1" id="KW-0472">Membrane</keyword>
<feature type="transmembrane region" description="Helical" evidence="1">
    <location>
        <begin position="252"/>
        <end position="272"/>
    </location>
</feature>
<protein>
    <submittedName>
        <fullName evidence="2">Uncharacterized protein</fullName>
    </submittedName>
</protein>
<comment type="caution">
    <text evidence="2">The sequence shown here is derived from an EMBL/GenBank/DDBJ whole genome shotgun (WGS) entry which is preliminary data.</text>
</comment>
<feature type="transmembrane region" description="Helical" evidence="1">
    <location>
        <begin position="341"/>
        <end position="359"/>
    </location>
</feature>
<gene>
    <name evidence="2" type="ORF">Pla52n_41780</name>
</gene>